<proteinExistence type="predicted"/>
<reference evidence="1" key="1">
    <citation type="submission" date="2020-05" db="EMBL/GenBank/DDBJ databases">
        <authorList>
            <person name="Chiriac C."/>
            <person name="Salcher M."/>
            <person name="Ghai R."/>
            <person name="Kavagutti S V."/>
        </authorList>
    </citation>
    <scope>NUCLEOTIDE SEQUENCE</scope>
</reference>
<sequence length="258" mass="27726">MEFFSHSSPNMNTPEQQVSLAKALVAFVSEAQDVHADSNNPFHKSRYASLQAHLLALKPLAKKHGLAIIQMPIGDIDAVGIRNLIIHEDGGMLSCNALVPAEKGMSGQQAGSLYSYVRRYSLASIAGVATDDDDAESDRVVKTAPKKEYITPVSKPTASGTKFIPNPSAKPVAGGEAVAPFGDLKGTPLAQLPLKSTDRSVKFGDLNYFANVWKPKPFGDNTEISPRDLRVKAEAERLWAIANGDIEAPTATQDEVPF</sequence>
<dbReference type="EMBL" id="LR797097">
    <property type="protein sequence ID" value="CAB4186677.1"/>
    <property type="molecule type" value="Genomic_DNA"/>
</dbReference>
<protein>
    <submittedName>
        <fullName evidence="1">Essential recombination function protein</fullName>
    </submittedName>
</protein>
<evidence type="ECO:0000313" key="1">
    <source>
        <dbReference type="EMBL" id="CAB4186677.1"/>
    </source>
</evidence>
<dbReference type="Pfam" id="PF04404">
    <property type="entry name" value="ERF"/>
    <property type="match status" value="1"/>
</dbReference>
<name>A0A6J5QVZ4_9CAUD</name>
<organism evidence="1">
    <name type="scientific">uncultured Caudovirales phage</name>
    <dbReference type="NCBI Taxonomy" id="2100421"/>
    <lineage>
        <taxon>Viruses</taxon>
        <taxon>Duplodnaviria</taxon>
        <taxon>Heunggongvirae</taxon>
        <taxon>Uroviricota</taxon>
        <taxon>Caudoviricetes</taxon>
        <taxon>Peduoviridae</taxon>
        <taxon>Maltschvirus</taxon>
        <taxon>Maltschvirus maltsch</taxon>
    </lineage>
</organism>
<accession>A0A6J5QVZ4</accession>
<gene>
    <name evidence="1" type="ORF">UFOVP1151_46</name>
</gene>
<dbReference type="InterPro" id="IPR007499">
    <property type="entry name" value="ERF_bacteria_virus"/>
</dbReference>